<dbReference type="EMBL" id="BAAADM010000015">
    <property type="protein sequence ID" value="GAA0432700.1"/>
    <property type="molecule type" value="Genomic_DNA"/>
</dbReference>
<evidence type="ECO:0000313" key="2">
    <source>
        <dbReference type="EMBL" id="GAA0432700.1"/>
    </source>
</evidence>
<comment type="caution">
    <text evidence="2">The sequence shown here is derived from an EMBL/GenBank/DDBJ whole genome shotgun (WGS) entry which is preliminary data.</text>
</comment>
<feature type="transmembrane region" description="Helical" evidence="1">
    <location>
        <begin position="30"/>
        <end position="50"/>
    </location>
</feature>
<name>A0ABN0Z549_9BACI</name>
<dbReference type="Proteomes" id="UP001501459">
    <property type="component" value="Unassembled WGS sequence"/>
</dbReference>
<proteinExistence type="predicted"/>
<gene>
    <name evidence="2" type="ORF">GCM10008983_06640</name>
</gene>
<feature type="transmembrane region" description="Helical" evidence="1">
    <location>
        <begin position="6"/>
        <end position="23"/>
    </location>
</feature>
<dbReference type="RefSeq" id="WP_343751157.1">
    <property type="nucleotide sequence ID" value="NZ_BAAADM010000015.1"/>
</dbReference>
<accession>A0ABN0Z549</accession>
<protein>
    <recommendedName>
        <fullName evidence="4">Stage III sporulation protein AF</fullName>
    </recommendedName>
</protein>
<reference evidence="2 3" key="1">
    <citation type="journal article" date="2019" name="Int. J. Syst. Evol. Microbiol.">
        <title>The Global Catalogue of Microorganisms (GCM) 10K type strain sequencing project: providing services to taxonomists for standard genome sequencing and annotation.</title>
        <authorList>
            <consortium name="The Broad Institute Genomics Platform"/>
            <consortium name="The Broad Institute Genome Sequencing Center for Infectious Disease"/>
            <person name="Wu L."/>
            <person name="Ma J."/>
        </authorList>
    </citation>
    <scope>NUCLEOTIDE SEQUENCE [LARGE SCALE GENOMIC DNA]</scope>
    <source>
        <strain evidence="2 3">JCM 12149</strain>
    </source>
</reference>
<keyword evidence="1" id="KW-1133">Transmembrane helix</keyword>
<evidence type="ECO:0000313" key="3">
    <source>
        <dbReference type="Proteomes" id="UP001501459"/>
    </source>
</evidence>
<evidence type="ECO:0008006" key="4">
    <source>
        <dbReference type="Google" id="ProtNLM"/>
    </source>
</evidence>
<keyword evidence="3" id="KW-1185">Reference proteome</keyword>
<organism evidence="2 3">
    <name type="scientific">Lentibacillus halophilus</name>
    <dbReference type="NCBI Taxonomy" id="295065"/>
    <lineage>
        <taxon>Bacteria</taxon>
        <taxon>Bacillati</taxon>
        <taxon>Bacillota</taxon>
        <taxon>Bacilli</taxon>
        <taxon>Bacillales</taxon>
        <taxon>Bacillaceae</taxon>
        <taxon>Lentibacillus</taxon>
    </lineage>
</organism>
<keyword evidence="1" id="KW-0812">Transmembrane</keyword>
<evidence type="ECO:0000256" key="1">
    <source>
        <dbReference type="SAM" id="Phobius"/>
    </source>
</evidence>
<sequence>MWTLFVVLSVVIILFLVFLTDYLPKHQARIVKISSIIGVPICMLLFVSIIPSNDYDSDNYYDTEDPEDMTEEQFEDFMEWKLEKDNNENKMFE</sequence>
<keyword evidence="1" id="KW-0472">Membrane</keyword>